<keyword evidence="6 7" id="KW-0067">ATP-binding</keyword>
<comment type="caution">
    <text evidence="11">The sequence shown here is derived from an EMBL/GenBank/DDBJ whole genome shotgun (WGS) entry which is preliminary data.</text>
</comment>
<dbReference type="UniPathway" id="UPA00219"/>
<evidence type="ECO:0000256" key="4">
    <source>
        <dbReference type="ARBA" id="ARBA00022598"/>
    </source>
</evidence>
<dbReference type="GO" id="GO:0008764">
    <property type="term" value="F:UDP-N-acetylmuramoylalanine-D-glutamate ligase activity"/>
    <property type="evidence" value="ECO:0007669"/>
    <property type="project" value="UniProtKB-UniRule"/>
</dbReference>
<evidence type="ECO:0000256" key="2">
    <source>
        <dbReference type="ARBA" id="ARBA00004752"/>
    </source>
</evidence>
<sequence length="494" mass="50372">MSTDSILNPQSALDIMRSRTVFVAGAGVAGKGIVAMLEGIGGNFKVVDDRAQAADLNTAEAIAAVSSAETAPALLITSPGWRSDSELLLAAQAAGVPVIGDIEAAWLADQAGAFGNPRTWIAITGTNGKTTATAMTTAMLQAAGLAAVSVGNIGTPPGAALVADERADYLVAEVSSFQLHWAPTFTPDTGVVLNLAEDHLDWHGSMAGYAGDKLRALRGPRPVVAVDEQLVRELAEDNHVPNVVACSMQDPAEVLAQAHFPLVVGVVESEEGAVITEVSTTEGGELQVTPIASAEAISPPGPAGIADAVAACALVRAFDVPPVAISQALHGFEVQAHRGQAVHLADGVIWIDNSKATNPHAAIAALGGLENIVWVAGGQLKGAEVHDLIATVGPGLRGAVVLGCDRAEIIRELAAQFPDLPVTDIANTDPEEAMAEAVAAARSLAEPGDSVVLAPAAASLDMYTGMAQRGELFAAYAKGTGAQASTSEREGESQ</sequence>
<dbReference type="EC" id="6.3.2.9" evidence="7 8"/>
<dbReference type="InterPro" id="IPR036565">
    <property type="entry name" value="Mur-like_cat_sf"/>
</dbReference>
<comment type="subcellular location">
    <subcellularLocation>
        <location evidence="1 7 8">Cytoplasm</location>
    </subcellularLocation>
</comment>
<comment type="function">
    <text evidence="7 8">Cell wall formation. Catalyzes the addition of glutamate to the nucleotide precursor UDP-N-acetylmuramoyl-L-alanine (UMA).</text>
</comment>
<dbReference type="GO" id="GO:0005737">
    <property type="term" value="C:cytoplasm"/>
    <property type="evidence" value="ECO:0007669"/>
    <property type="project" value="UniProtKB-SubCell"/>
</dbReference>
<dbReference type="HAMAP" id="MF_00639">
    <property type="entry name" value="MurD"/>
    <property type="match status" value="1"/>
</dbReference>
<evidence type="ECO:0000256" key="8">
    <source>
        <dbReference type="RuleBase" id="RU003664"/>
    </source>
</evidence>
<dbReference type="Gene3D" id="3.40.1190.10">
    <property type="entry name" value="Mur-like, catalytic domain"/>
    <property type="match status" value="1"/>
</dbReference>
<evidence type="ECO:0000259" key="10">
    <source>
        <dbReference type="Pfam" id="PF08245"/>
    </source>
</evidence>
<name>A0A2W5BDX4_9CORY</name>
<dbReference type="SUPFAM" id="SSF51984">
    <property type="entry name" value="MurCD N-terminal domain"/>
    <property type="match status" value="1"/>
</dbReference>
<dbReference type="SUPFAM" id="SSF53244">
    <property type="entry name" value="MurD-like peptide ligases, peptide-binding domain"/>
    <property type="match status" value="1"/>
</dbReference>
<dbReference type="Pfam" id="PF02875">
    <property type="entry name" value="Mur_ligase_C"/>
    <property type="match status" value="1"/>
</dbReference>
<dbReference type="EMBL" id="QFNY01000010">
    <property type="protein sequence ID" value="PZP03457.1"/>
    <property type="molecule type" value="Genomic_DNA"/>
</dbReference>
<keyword evidence="4 7" id="KW-0436">Ligase</keyword>
<gene>
    <name evidence="7" type="primary">murD</name>
    <name evidence="11" type="ORF">DI609_00865</name>
</gene>
<comment type="similarity">
    <text evidence="7">Belongs to the MurCDEF family.</text>
</comment>
<evidence type="ECO:0000256" key="5">
    <source>
        <dbReference type="ARBA" id="ARBA00022741"/>
    </source>
</evidence>
<evidence type="ECO:0000256" key="1">
    <source>
        <dbReference type="ARBA" id="ARBA00004496"/>
    </source>
</evidence>
<dbReference type="GO" id="GO:0071555">
    <property type="term" value="P:cell wall organization"/>
    <property type="evidence" value="ECO:0007669"/>
    <property type="project" value="UniProtKB-KW"/>
</dbReference>
<dbReference type="Pfam" id="PF08245">
    <property type="entry name" value="Mur_ligase_M"/>
    <property type="match status" value="1"/>
</dbReference>
<keyword evidence="3 7" id="KW-0963">Cytoplasm</keyword>
<dbReference type="PANTHER" id="PTHR43692">
    <property type="entry name" value="UDP-N-ACETYLMURAMOYLALANINE--D-GLUTAMATE LIGASE"/>
    <property type="match status" value="1"/>
</dbReference>
<dbReference type="Proteomes" id="UP000249451">
    <property type="component" value="Unassembled WGS sequence"/>
</dbReference>
<dbReference type="NCBIfam" id="TIGR01087">
    <property type="entry name" value="murD"/>
    <property type="match status" value="1"/>
</dbReference>
<evidence type="ECO:0000256" key="6">
    <source>
        <dbReference type="ARBA" id="ARBA00022840"/>
    </source>
</evidence>
<keyword evidence="7 8" id="KW-0573">Peptidoglycan synthesis</keyword>
<feature type="domain" description="Mur ligase central" evidence="10">
    <location>
        <begin position="123"/>
        <end position="257"/>
    </location>
</feature>
<dbReference type="InterPro" id="IPR004101">
    <property type="entry name" value="Mur_ligase_C"/>
</dbReference>
<dbReference type="GO" id="GO:0005524">
    <property type="term" value="F:ATP binding"/>
    <property type="evidence" value="ECO:0007669"/>
    <property type="project" value="UniProtKB-UniRule"/>
</dbReference>
<reference evidence="11 12" key="1">
    <citation type="submission" date="2017-11" db="EMBL/GenBank/DDBJ databases">
        <title>Infants hospitalized years apart are colonized by the same room-sourced microbial strains.</title>
        <authorList>
            <person name="Brooks B."/>
            <person name="Olm M.R."/>
            <person name="Firek B.A."/>
            <person name="Baker R."/>
            <person name="Thomas B.C."/>
            <person name="Morowitz M.J."/>
            <person name="Banfield J.F."/>
        </authorList>
    </citation>
    <scope>NUCLEOTIDE SEQUENCE [LARGE SCALE GENOMIC DNA]</scope>
    <source>
        <strain evidence="11">S2_012_000_R3_87</strain>
    </source>
</reference>
<keyword evidence="7 8" id="KW-0961">Cell wall biogenesis/degradation</keyword>
<dbReference type="GO" id="GO:0051301">
    <property type="term" value="P:cell division"/>
    <property type="evidence" value="ECO:0007669"/>
    <property type="project" value="UniProtKB-KW"/>
</dbReference>
<accession>A0A2W5BDX4</accession>
<evidence type="ECO:0000259" key="9">
    <source>
        <dbReference type="Pfam" id="PF02875"/>
    </source>
</evidence>
<keyword evidence="7 8" id="KW-0131">Cell cycle</keyword>
<dbReference type="InterPro" id="IPR013221">
    <property type="entry name" value="Mur_ligase_cen"/>
</dbReference>
<evidence type="ECO:0000256" key="7">
    <source>
        <dbReference type="HAMAP-Rule" id="MF_00639"/>
    </source>
</evidence>
<dbReference type="SUPFAM" id="SSF53623">
    <property type="entry name" value="MurD-like peptide ligases, catalytic domain"/>
    <property type="match status" value="1"/>
</dbReference>
<protein>
    <recommendedName>
        <fullName evidence="7 8">UDP-N-acetylmuramoylalanine--D-glutamate ligase</fullName>
        <ecNumber evidence="7 8">6.3.2.9</ecNumber>
    </recommendedName>
    <alternativeName>
        <fullName evidence="7">D-glutamic acid-adding enzyme</fullName>
    </alternativeName>
    <alternativeName>
        <fullName evidence="7">UDP-N-acetylmuramoyl-L-alanyl-D-glutamate synthetase</fullName>
    </alternativeName>
</protein>
<dbReference type="Gene3D" id="3.90.190.20">
    <property type="entry name" value="Mur ligase, C-terminal domain"/>
    <property type="match status" value="1"/>
</dbReference>
<feature type="domain" description="Mur ligase C-terminal" evidence="9">
    <location>
        <begin position="337"/>
        <end position="456"/>
    </location>
</feature>
<dbReference type="AlphaFoldDB" id="A0A2W5BDX4"/>
<evidence type="ECO:0000256" key="3">
    <source>
        <dbReference type="ARBA" id="ARBA00022490"/>
    </source>
</evidence>
<dbReference type="InterPro" id="IPR005762">
    <property type="entry name" value="MurD"/>
</dbReference>
<proteinExistence type="inferred from homology"/>
<keyword evidence="7 8" id="KW-0132">Cell division</keyword>
<keyword evidence="5 7" id="KW-0547">Nucleotide-binding</keyword>
<dbReference type="PANTHER" id="PTHR43692:SF1">
    <property type="entry name" value="UDP-N-ACETYLMURAMOYLALANINE--D-GLUTAMATE LIGASE"/>
    <property type="match status" value="1"/>
</dbReference>
<keyword evidence="7 8" id="KW-0133">Cell shape</keyword>
<organism evidence="11 12">
    <name type="scientific">Corynebacterium urealyticum</name>
    <dbReference type="NCBI Taxonomy" id="43771"/>
    <lineage>
        <taxon>Bacteria</taxon>
        <taxon>Bacillati</taxon>
        <taxon>Actinomycetota</taxon>
        <taxon>Actinomycetes</taxon>
        <taxon>Mycobacteriales</taxon>
        <taxon>Corynebacteriaceae</taxon>
        <taxon>Corynebacterium</taxon>
    </lineage>
</organism>
<comment type="catalytic activity">
    <reaction evidence="7 8">
        <text>UDP-N-acetyl-alpha-D-muramoyl-L-alanine + D-glutamate + ATP = UDP-N-acetyl-alpha-D-muramoyl-L-alanyl-D-glutamate + ADP + phosphate + H(+)</text>
        <dbReference type="Rhea" id="RHEA:16429"/>
        <dbReference type="ChEBI" id="CHEBI:15378"/>
        <dbReference type="ChEBI" id="CHEBI:29986"/>
        <dbReference type="ChEBI" id="CHEBI:30616"/>
        <dbReference type="ChEBI" id="CHEBI:43474"/>
        <dbReference type="ChEBI" id="CHEBI:83898"/>
        <dbReference type="ChEBI" id="CHEBI:83900"/>
        <dbReference type="ChEBI" id="CHEBI:456216"/>
        <dbReference type="EC" id="6.3.2.9"/>
    </reaction>
</comment>
<dbReference type="GO" id="GO:0009252">
    <property type="term" value="P:peptidoglycan biosynthetic process"/>
    <property type="evidence" value="ECO:0007669"/>
    <property type="project" value="UniProtKB-UniRule"/>
</dbReference>
<comment type="pathway">
    <text evidence="2 7 8">Cell wall biogenesis; peptidoglycan biosynthesis.</text>
</comment>
<feature type="binding site" evidence="7">
    <location>
        <begin position="125"/>
        <end position="131"/>
    </location>
    <ligand>
        <name>ATP</name>
        <dbReference type="ChEBI" id="CHEBI:30616"/>
    </ligand>
</feature>
<evidence type="ECO:0000313" key="12">
    <source>
        <dbReference type="Proteomes" id="UP000249451"/>
    </source>
</evidence>
<dbReference type="GO" id="GO:0008360">
    <property type="term" value="P:regulation of cell shape"/>
    <property type="evidence" value="ECO:0007669"/>
    <property type="project" value="UniProtKB-KW"/>
</dbReference>
<dbReference type="Gene3D" id="3.40.50.720">
    <property type="entry name" value="NAD(P)-binding Rossmann-like Domain"/>
    <property type="match status" value="1"/>
</dbReference>
<evidence type="ECO:0000313" key="11">
    <source>
        <dbReference type="EMBL" id="PZP03457.1"/>
    </source>
</evidence>
<dbReference type="InterPro" id="IPR036615">
    <property type="entry name" value="Mur_ligase_C_dom_sf"/>
</dbReference>